<name>A0A1E7FGA5_9STRA</name>
<evidence type="ECO:0000256" key="2">
    <source>
        <dbReference type="ARBA" id="ARBA00022553"/>
    </source>
</evidence>
<sequence length="530" mass="59860">MKLLIEELEKKVEGSSVLELSAKGVQAASKSLDSIYKKNAMKRAEYPNQPEQYMDSELALYEQLNALQALATDTTVYKYILNSNLMPTLIQLLGHENMDVCSSVVSLLIEWIDPSLVEEDPAVLPLLKTFADTTMEGWMLIAGNLVKFQKDDDSQDKNLKGVDNTLSLMENLLELDAVLAPEGILEKNVSVQNVMANESNIVSWLFFNAENTDNHSNQNDSLKARCFELLALFSQSTDLYKRKDTFVNGIEILLQSIAIYRKKQPEADEEIEILENSCMCLSSSITFSKVNLSSFLMGHGVELVIRCLKEKIHAGGSSLKLLDFFGDDKVYKEAAERLVVAGALKFLFPIFGGSRYPKPAAIQTISIKAKRKWLHELKVQTIRIFYALTFQLDSESPKEAMPRFISKFVEDDMKYTDRLIELLLEYDERARKAEYQFFRSDIEDTINDDQVALAAFDAKLSGGGDICHRLAAITAYICANSKRCHERVLLQLKMKQSGMSLIKDTLHEFATSLHSNGRQKEHIESLSRLI</sequence>
<dbReference type="Gene3D" id="1.25.10.10">
    <property type="entry name" value="Leucine-rich Repeat Variant"/>
    <property type="match status" value="1"/>
</dbReference>
<keyword evidence="2" id="KW-0597">Phosphoprotein</keyword>
<dbReference type="InterPro" id="IPR011989">
    <property type="entry name" value="ARM-like"/>
</dbReference>
<accession>A0A1E7FGA5</accession>
<dbReference type="AlphaFoldDB" id="A0A1E7FGA5"/>
<dbReference type="SUPFAM" id="SSF48371">
    <property type="entry name" value="ARM repeat"/>
    <property type="match status" value="1"/>
</dbReference>
<keyword evidence="8" id="KW-1185">Reference proteome</keyword>
<evidence type="ECO:0000259" key="6">
    <source>
        <dbReference type="SMART" id="SM01156"/>
    </source>
</evidence>
<dbReference type="InterPro" id="IPR016024">
    <property type="entry name" value="ARM-type_fold"/>
</dbReference>
<keyword evidence="3" id="KW-0677">Repeat</keyword>
<dbReference type="InParanoid" id="A0A1E7FGA5"/>
<keyword evidence="4" id="KW-0175">Coiled coil</keyword>
<keyword evidence="5" id="KW-0539">Nucleus</keyword>
<dbReference type="InterPro" id="IPR013180">
    <property type="entry name" value="CTNNBL1_N"/>
</dbReference>
<dbReference type="SMART" id="SM01156">
    <property type="entry name" value="DUF1716"/>
    <property type="match status" value="1"/>
</dbReference>
<evidence type="ECO:0000313" key="8">
    <source>
        <dbReference type="Proteomes" id="UP000095751"/>
    </source>
</evidence>
<evidence type="ECO:0000256" key="4">
    <source>
        <dbReference type="ARBA" id="ARBA00023054"/>
    </source>
</evidence>
<evidence type="ECO:0000256" key="1">
    <source>
        <dbReference type="ARBA" id="ARBA00004123"/>
    </source>
</evidence>
<gene>
    <name evidence="7" type="ORF">FRACYDRAFT_207489</name>
</gene>
<evidence type="ECO:0000313" key="7">
    <source>
        <dbReference type="EMBL" id="OEU17164.1"/>
    </source>
</evidence>
<feature type="domain" description="Beta-catenin-like protein 1 N-terminal" evidence="6">
    <location>
        <begin position="1"/>
        <end position="105"/>
    </location>
</feature>
<organism evidence="7 8">
    <name type="scientific">Fragilariopsis cylindrus CCMP1102</name>
    <dbReference type="NCBI Taxonomy" id="635003"/>
    <lineage>
        <taxon>Eukaryota</taxon>
        <taxon>Sar</taxon>
        <taxon>Stramenopiles</taxon>
        <taxon>Ochrophyta</taxon>
        <taxon>Bacillariophyta</taxon>
        <taxon>Bacillariophyceae</taxon>
        <taxon>Bacillariophycidae</taxon>
        <taxon>Bacillariales</taxon>
        <taxon>Bacillariaceae</taxon>
        <taxon>Fragilariopsis</taxon>
    </lineage>
</organism>
<dbReference type="PANTHER" id="PTHR14978">
    <property type="entry name" value="BETA-CATENIN-LIKE PROTEIN 1 NUCLEAR ASSOCIATED PROTEIN"/>
    <property type="match status" value="1"/>
</dbReference>
<protein>
    <recommendedName>
        <fullName evidence="6">Beta-catenin-like protein 1 N-terminal domain-containing protein</fullName>
    </recommendedName>
</protein>
<dbReference type="FunCoup" id="A0A1E7FGA5">
    <property type="interactions" value="486"/>
</dbReference>
<dbReference type="InterPro" id="IPR039678">
    <property type="entry name" value="CTNNBL1"/>
</dbReference>
<comment type="subcellular location">
    <subcellularLocation>
        <location evidence="1">Nucleus</location>
    </subcellularLocation>
</comment>
<dbReference type="Pfam" id="PF08216">
    <property type="entry name" value="CTNNBL"/>
    <property type="match status" value="1"/>
</dbReference>
<dbReference type="GO" id="GO:0005681">
    <property type="term" value="C:spliceosomal complex"/>
    <property type="evidence" value="ECO:0007669"/>
    <property type="project" value="TreeGrafter"/>
</dbReference>
<dbReference type="PANTHER" id="PTHR14978:SF0">
    <property type="entry name" value="BETA-CATENIN-LIKE PROTEIN 1"/>
    <property type="match status" value="1"/>
</dbReference>
<proteinExistence type="predicted"/>
<reference evidence="7 8" key="1">
    <citation type="submission" date="2016-09" db="EMBL/GenBank/DDBJ databases">
        <title>Extensive genetic diversity and differential bi-allelic expression allows diatom success in the polar Southern Ocean.</title>
        <authorList>
            <consortium name="DOE Joint Genome Institute"/>
            <person name="Mock T."/>
            <person name="Otillar R.P."/>
            <person name="Strauss J."/>
            <person name="Dupont C."/>
            <person name="Frickenhaus S."/>
            <person name="Maumus F."/>
            <person name="Mcmullan M."/>
            <person name="Sanges R."/>
            <person name="Schmutz J."/>
            <person name="Toseland A."/>
            <person name="Valas R."/>
            <person name="Veluchamy A."/>
            <person name="Ward B.J."/>
            <person name="Allen A."/>
            <person name="Barry K."/>
            <person name="Falciatore A."/>
            <person name="Ferrante M."/>
            <person name="Fortunato A.E."/>
            <person name="Gloeckner G."/>
            <person name="Gruber A."/>
            <person name="Hipkin R."/>
            <person name="Janech M."/>
            <person name="Kroth P."/>
            <person name="Leese F."/>
            <person name="Lindquist E."/>
            <person name="Lyon B.R."/>
            <person name="Martin J."/>
            <person name="Mayer C."/>
            <person name="Parker M."/>
            <person name="Quesneville H."/>
            <person name="Raymond J."/>
            <person name="Uhlig C."/>
            <person name="Valentin K.U."/>
            <person name="Worden A.Z."/>
            <person name="Armbrust E.V."/>
            <person name="Bowler C."/>
            <person name="Green B."/>
            <person name="Moulton V."/>
            <person name="Van Oosterhout C."/>
            <person name="Grigoriev I."/>
        </authorList>
    </citation>
    <scope>NUCLEOTIDE SEQUENCE [LARGE SCALE GENOMIC DNA]</scope>
    <source>
        <strain evidence="7 8">CCMP1102</strain>
    </source>
</reference>
<dbReference type="KEGG" id="fcy:FRACYDRAFT_207489"/>
<dbReference type="EMBL" id="KV784357">
    <property type="protein sequence ID" value="OEU17164.1"/>
    <property type="molecule type" value="Genomic_DNA"/>
</dbReference>
<evidence type="ECO:0000256" key="3">
    <source>
        <dbReference type="ARBA" id="ARBA00022737"/>
    </source>
</evidence>
<evidence type="ECO:0000256" key="5">
    <source>
        <dbReference type="ARBA" id="ARBA00023242"/>
    </source>
</evidence>
<dbReference type="Proteomes" id="UP000095751">
    <property type="component" value="Unassembled WGS sequence"/>
</dbReference>
<dbReference type="OrthoDB" id="1898821at2759"/>